<keyword evidence="2" id="KW-0520">NAD</keyword>
<dbReference type="GeneID" id="36556040"/>
<dbReference type="InterPro" id="IPR017927">
    <property type="entry name" value="FAD-bd_FR_type"/>
</dbReference>
<sequence>MTSSGGKKTSVPHLERTAAEPRQNRLYNVHLSHIEQVNPSVRLFQLAIPPQNVETPESDDAESSAPQPFSFLPGQWLDVHIPSVSRAGGFSITSTPADAQVLPAPEPATEFSTGGEDEAGLSAIESQGRPPYVELAVQHAPENPASAWLWQPQSEIQGKQLTVRVGGSFVWPPSGLNLEGVRNVTLIAGGMGINPIISILSHLNNNVDEITALQHPFNIHLLYSTKLPPSTDTSTASSESYLAQVLFLSRLRQIIRGQSQSRRLRISLNLFLTNLSSDQSSLLQENPAELTVHSRRISESDLQKTLTGSDGKANPNDTVYYVCGPPKMTDELVNVLGGLGSTKENVFFEKWW</sequence>
<dbReference type="PROSITE" id="PS51384">
    <property type="entry name" value="FAD_FR"/>
    <property type="match status" value="1"/>
</dbReference>
<dbReference type="STRING" id="1392250.A0A2I2GQX2"/>
<organism evidence="5 6">
    <name type="scientific">Aspergillus steynii IBT 23096</name>
    <dbReference type="NCBI Taxonomy" id="1392250"/>
    <lineage>
        <taxon>Eukaryota</taxon>
        <taxon>Fungi</taxon>
        <taxon>Dikarya</taxon>
        <taxon>Ascomycota</taxon>
        <taxon>Pezizomycotina</taxon>
        <taxon>Eurotiomycetes</taxon>
        <taxon>Eurotiomycetidae</taxon>
        <taxon>Eurotiales</taxon>
        <taxon>Aspergillaceae</taxon>
        <taxon>Aspergillus</taxon>
        <taxon>Aspergillus subgen. Circumdati</taxon>
    </lineage>
</organism>
<keyword evidence="6" id="KW-1185">Reference proteome</keyword>
<dbReference type="RefSeq" id="XP_024710565.1">
    <property type="nucleotide sequence ID" value="XM_024848341.1"/>
</dbReference>
<dbReference type="GO" id="GO:0016491">
    <property type="term" value="F:oxidoreductase activity"/>
    <property type="evidence" value="ECO:0007669"/>
    <property type="project" value="UniProtKB-KW"/>
</dbReference>
<dbReference type="SUPFAM" id="SSF52343">
    <property type="entry name" value="Ferredoxin reductase-like, C-terminal NADP-linked domain"/>
    <property type="match status" value="1"/>
</dbReference>
<dbReference type="Proteomes" id="UP000234275">
    <property type="component" value="Unassembled WGS sequence"/>
</dbReference>
<comment type="caution">
    <text evidence="5">The sequence shown here is derived from an EMBL/GenBank/DDBJ whole genome shotgun (WGS) entry which is preliminary data.</text>
</comment>
<keyword evidence="1" id="KW-0560">Oxidoreductase</keyword>
<evidence type="ECO:0000256" key="3">
    <source>
        <dbReference type="SAM" id="MobiDB-lite"/>
    </source>
</evidence>
<dbReference type="Gene3D" id="2.40.30.10">
    <property type="entry name" value="Translation factors"/>
    <property type="match status" value="1"/>
</dbReference>
<dbReference type="OrthoDB" id="436496at2759"/>
<dbReference type="CDD" id="cd00322">
    <property type="entry name" value="FNR_like"/>
    <property type="match status" value="1"/>
</dbReference>
<feature type="region of interest" description="Disordered" evidence="3">
    <location>
        <begin position="1"/>
        <end position="23"/>
    </location>
</feature>
<reference evidence="5 6" key="1">
    <citation type="submission" date="2016-12" db="EMBL/GenBank/DDBJ databases">
        <title>The genomes of Aspergillus section Nigri reveals drivers in fungal speciation.</title>
        <authorList>
            <consortium name="DOE Joint Genome Institute"/>
            <person name="Vesth T.C."/>
            <person name="Nybo J."/>
            <person name="Theobald S."/>
            <person name="Brandl J."/>
            <person name="Frisvad J.C."/>
            <person name="Nielsen K.F."/>
            <person name="Lyhne E.K."/>
            <person name="Kogle M.E."/>
            <person name="Kuo A."/>
            <person name="Riley R."/>
            <person name="Clum A."/>
            <person name="Nolan M."/>
            <person name="Lipzen A."/>
            <person name="Salamov A."/>
            <person name="Henrissat B."/>
            <person name="Wiebenga A."/>
            <person name="De Vries R.P."/>
            <person name="Grigoriev I.V."/>
            <person name="Mortensen U.H."/>
            <person name="Andersen M.R."/>
            <person name="Baker S.E."/>
        </authorList>
    </citation>
    <scope>NUCLEOTIDE SEQUENCE [LARGE SCALE GENOMIC DNA]</scope>
    <source>
        <strain evidence="5 6">IBT 23096</strain>
    </source>
</reference>
<feature type="compositionally biased region" description="Basic and acidic residues" evidence="3">
    <location>
        <begin position="13"/>
        <end position="23"/>
    </location>
</feature>
<proteinExistence type="predicted"/>
<protein>
    <recommendedName>
        <fullName evidence="4">FAD-binding FR-type domain-containing protein</fullName>
    </recommendedName>
</protein>
<evidence type="ECO:0000256" key="1">
    <source>
        <dbReference type="ARBA" id="ARBA00023002"/>
    </source>
</evidence>
<dbReference type="PANTHER" id="PTHR46505:SF1">
    <property type="entry name" value="OXIDOREDUCTASE NAD-BINDING DOMAIN-CONTAINING PROTEIN 1"/>
    <property type="match status" value="1"/>
</dbReference>
<dbReference type="GO" id="GO:0005739">
    <property type="term" value="C:mitochondrion"/>
    <property type="evidence" value="ECO:0007669"/>
    <property type="project" value="TreeGrafter"/>
</dbReference>
<dbReference type="VEuPathDB" id="FungiDB:P170DRAFT_432793"/>
<gene>
    <name evidence="5" type="ORF">P170DRAFT_432793</name>
</gene>
<evidence type="ECO:0000313" key="5">
    <source>
        <dbReference type="EMBL" id="PLB55263.1"/>
    </source>
</evidence>
<dbReference type="InterPro" id="IPR052128">
    <property type="entry name" value="Oxidoreductase_NAD-binding"/>
</dbReference>
<dbReference type="InterPro" id="IPR013121">
    <property type="entry name" value="Fe_red_NAD-bd_6"/>
</dbReference>
<dbReference type="PANTHER" id="PTHR46505">
    <property type="entry name" value="OXIDOREDUCTASE NAD-BINDING DOMAIN-CONTAINING PROTEIN 1"/>
    <property type="match status" value="1"/>
</dbReference>
<dbReference type="AlphaFoldDB" id="A0A2I2GQX2"/>
<evidence type="ECO:0000313" key="6">
    <source>
        <dbReference type="Proteomes" id="UP000234275"/>
    </source>
</evidence>
<accession>A0A2I2GQX2</accession>
<dbReference type="InterPro" id="IPR039261">
    <property type="entry name" value="FNR_nucleotide-bd"/>
</dbReference>
<evidence type="ECO:0000259" key="4">
    <source>
        <dbReference type="PROSITE" id="PS51384"/>
    </source>
</evidence>
<dbReference type="Pfam" id="PF08030">
    <property type="entry name" value="NAD_binding_6"/>
    <property type="match status" value="1"/>
</dbReference>
<feature type="domain" description="FAD-binding FR-type" evidence="4">
    <location>
        <begin position="24"/>
        <end position="180"/>
    </location>
</feature>
<dbReference type="Gene3D" id="3.40.50.80">
    <property type="entry name" value="Nucleotide-binding domain of ferredoxin-NADP reductase (FNR) module"/>
    <property type="match status" value="1"/>
</dbReference>
<evidence type="ECO:0000256" key="2">
    <source>
        <dbReference type="ARBA" id="ARBA00023027"/>
    </source>
</evidence>
<dbReference type="EMBL" id="MSFO01000001">
    <property type="protein sequence ID" value="PLB55263.1"/>
    <property type="molecule type" value="Genomic_DNA"/>
</dbReference>
<name>A0A2I2GQX2_9EURO</name>